<feature type="binding site" evidence="6">
    <location>
        <begin position="151"/>
        <end position="153"/>
    </location>
    <ligand>
        <name>substrate</name>
    </ligand>
</feature>
<dbReference type="EC" id="4.2.1.70" evidence="6"/>
<evidence type="ECO:0000256" key="1">
    <source>
        <dbReference type="ARBA" id="ARBA00022723"/>
    </source>
</evidence>
<dbReference type="RefSeq" id="WP_194734989.1">
    <property type="nucleotide sequence ID" value="NZ_BAAAWV010000001.1"/>
</dbReference>
<evidence type="ECO:0000256" key="3">
    <source>
        <dbReference type="ARBA" id="ARBA00023211"/>
    </source>
</evidence>
<reference evidence="8" key="1">
    <citation type="journal article" date="2019" name="Int. J. Syst. Evol. Microbiol.">
        <title>The Global Catalogue of Microorganisms (GCM) 10K type strain sequencing project: providing services to taxonomists for standard genome sequencing and annotation.</title>
        <authorList>
            <consortium name="The Broad Institute Genomics Platform"/>
            <consortium name="The Broad Institute Genome Sequencing Center for Infectious Disease"/>
            <person name="Wu L."/>
            <person name="Ma J."/>
        </authorList>
    </citation>
    <scope>NUCLEOTIDE SEQUENCE [LARGE SCALE GENOMIC DNA]</scope>
    <source>
        <strain evidence="8">CGMCC 1.1927</strain>
    </source>
</reference>
<comment type="caution">
    <text evidence="7">The sequence shown here is derived from an EMBL/GenBank/DDBJ whole genome shotgun (WGS) entry which is preliminary data.</text>
</comment>
<proteinExistence type="inferred from homology"/>
<feature type="active site" description="Nucleophile" evidence="6">
    <location>
        <position position="170"/>
    </location>
</feature>
<comment type="caution">
    <text evidence="6">Lacks conserved residue(s) required for the propagation of feature annotation.</text>
</comment>
<comment type="subunit">
    <text evidence="6">Homotrimer.</text>
</comment>
<dbReference type="PANTHER" id="PTHR42909:SF1">
    <property type="entry name" value="CARBOHYDRATE KINASE PFKB DOMAIN-CONTAINING PROTEIN"/>
    <property type="match status" value="1"/>
</dbReference>
<evidence type="ECO:0000313" key="8">
    <source>
        <dbReference type="Proteomes" id="UP000596938"/>
    </source>
</evidence>
<dbReference type="GO" id="GO:0016798">
    <property type="term" value="F:hydrolase activity, acting on glycosyl bonds"/>
    <property type="evidence" value="ECO:0007669"/>
    <property type="project" value="UniProtKB-KW"/>
</dbReference>
<evidence type="ECO:0000256" key="2">
    <source>
        <dbReference type="ARBA" id="ARBA00022801"/>
    </source>
</evidence>
<evidence type="ECO:0000256" key="4">
    <source>
        <dbReference type="ARBA" id="ARBA00023239"/>
    </source>
</evidence>
<dbReference type="InterPro" id="IPR022830">
    <property type="entry name" value="Indigdn_synthA-like"/>
</dbReference>
<gene>
    <name evidence="6 7" type="primary">psuG</name>
    <name evidence="7" type="ORF">GCM10011577_38660</name>
</gene>
<name>A0ABQ1Y348_9MICC</name>
<keyword evidence="2 6" id="KW-0378">Hydrolase</keyword>
<comment type="function">
    <text evidence="6">Catalyzes the reversible cleavage of pseudouridine 5'-phosphate (PsiMP) to ribose 5-phosphate and uracil. Functions biologically in the cleavage direction, as part of a pseudouridine degradation pathway.</text>
</comment>
<keyword evidence="4 6" id="KW-0456">Lyase</keyword>
<dbReference type="HAMAP" id="MF_01876">
    <property type="entry name" value="PsiMP_glycosidase"/>
    <property type="match status" value="1"/>
</dbReference>
<feature type="binding site" evidence="6">
    <location>
        <position position="149"/>
    </location>
    <ligand>
        <name>Mn(2+)</name>
        <dbReference type="ChEBI" id="CHEBI:29035"/>
    </ligand>
</feature>
<comment type="cofactor">
    <cofactor evidence="6">
        <name>Mn(2+)</name>
        <dbReference type="ChEBI" id="CHEBI:29035"/>
    </cofactor>
    <text evidence="6">Binds 1 Mn(2+) ion per subunit.</text>
</comment>
<dbReference type="SUPFAM" id="SSF110581">
    <property type="entry name" value="Indigoidine synthase A-like"/>
    <property type="match status" value="1"/>
</dbReference>
<feature type="binding site" evidence="6">
    <location>
        <position position="97"/>
    </location>
    <ligand>
        <name>substrate</name>
    </ligand>
</feature>
<keyword evidence="8" id="KW-1185">Reference proteome</keyword>
<comment type="catalytic activity">
    <reaction evidence="6">
        <text>D-ribose 5-phosphate + uracil = psi-UMP + H2O</text>
        <dbReference type="Rhea" id="RHEA:18337"/>
        <dbReference type="ChEBI" id="CHEBI:15377"/>
        <dbReference type="ChEBI" id="CHEBI:17568"/>
        <dbReference type="ChEBI" id="CHEBI:58380"/>
        <dbReference type="ChEBI" id="CHEBI:78346"/>
        <dbReference type="EC" id="4.2.1.70"/>
    </reaction>
</comment>
<organism evidence="7 8">
    <name type="scientific">Pseudarthrobacter polychromogenes</name>
    <dbReference type="NCBI Taxonomy" id="1676"/>
    <lineage>
        <taxon>Bacteria</taxon>
        <taxon>Bacillati</taxon>
        <taxon>Actinomycetota</taxon>
        <taxon>Actinomycetes</taxon>
        <taxon>Micrococcales</taxon>
        <taxon>Micrococcaceae</taxon>
        <taxon>Pseudarthrobacter</taxon>
    </lineage>
</organism>
<dbReference type="Gene3D" id="3.40.1790.10">
    <property type="entry name" value="Indigoidine synthase domain"/>
    <property type="match status" value="1"/>
</dbReference>
<dbReference type="InterPro" id="IPR007342">
    <property type="entry name" value="PsuG"/>
</dbReference>
<sequence>MATLEINPSLFAGLPVRLSPEVAEALHSGQPVVALESNVISHGLPRPLNLDAARDVEDAVRQNGAVPATSAVIAGQCVIGLSSDELDQIGTAEGVRKASSRGLGACLASGEVGATTIAATMVLAHAAGIRTVASAGLGGVHRDVDQSFDISSDLVQLTRSKVMLVCAGAKTILDLPKTLEYMETQCIPVIAYRSDDFPAFYVTSSGLRCPIRIDDAVELANAARFHWSVPGAGSLVITHPIATDHALDRETVENAIQQGLAEAQSLQVTGAAVTKFLMRAVDRATDGASSTANAAVLASTAGVASEIARAWSQMRVGAAL</sequence>
<protein>
    <recommendedName>
        <fullName evidence="6">Pseudouridine-5'-phosphate glycosidase</fullName>
        <shortName evidence="6">PsiMP glycosidase</shortName>
        <ecNumber evidence="6">4.2.1.70</ecNumber>
    </recommendedName>
</protein>
<keyword evidence="3 6" id="KW-0464">Manganese</keyword>
<keyword evidence="5 6" id="KW-0326">Glycosidase</keyword>
<feature type="active site" description="Proton donor" evidence="6">
    <location>
        <position position="36"/>
    </location>
</feature>
<dbReference type="PANTHER" id="PTHR42909">
    <property type="entry name" value="ZGC:136858"/>
    <property type="match status" value="1"/>
</dbReference>
<evidence type="ECO:0000256" key="5">
    <source>
        <dbReference type="ARBA" id="ARBA00023295"/>
    </source>
</evidence>
<evidence type="ECO:0000256" key="6">
    <source>
        <dbReference type="HAMAP-Rule" id="MF_01876"/>
    </source>
</evidence>
<evidence type="ECO:0000313" key="7">
    <source>
        <dbReference type="EMBL" id="GGH09988.1"/>
    </source>
</evidence>
<dbReference type="Proteomes" id="UP000596938">
    <property type="component" value="Unassembled WGS sequence"/>
</dbReference>
<dbReference type="EMBL" id="BMKU01000018">
    <property type="protein sequence ID" value="GGH09988.1"/>
    <property type="molecule type" value="Genomic_DNA"/>
</dbReference>
<dbReference type="Pfam" id="PF04227">
    <property type="entry name" value="Indigoidine_A"/>
    <property type="match status" value="1"/>
</dbReference>
<accession>A0ABQ1Y348</accession>
<comment type="similarity">
    <text evidence="6">Belongs to the pseudouridine-5'-phosphate glycosidase family.</text>
</comment>
<keyword evidence="1 6" id="KW-0479">Metal-binding</keyword>